<dbReference type="EMBL" id="JARUHM010000001">
    <property type="protein sequence ID" value="MDT9409950.1"/>
    <property type="molecule type" value="Genomic_DNA"/>
</dbReference>
<reference evidence="2 3" key="1">
    <citation type="submission" date="2019-11" db="EMBL/GenBank/DDBJ databases">
        <authorList>
            <person name="Brisse S."/>
        </authorList>
    </citation>
    <scope>NUCLEOTIDE SEQUENCE [LARGE SCALE GENOMIC DNA]</scope>
    <source>
        <strain evidence="2">FRC0190</strain>
    </source>
</reference>
<dbReference type="AlphaFoldDB" id="A0A6I8MCS0"/>
<dbReference type="RefSeq" id="WP_155871144.1">
    <property type="nucleotide sequence ID" value="NZ_CP168248.1"/>
</dbReference>
<evidence type="ECO:0000313" key="1">
    <source>
        <dbReference type="EMBL" id="MDT9409950.1"/>
    </source>
</evidence>
<sequence>MEKEDAKNLEKRVEKAIHSLREVEGFLLQLDSLSGEETQGLPYLEERIFQNERNALLDLAEELAEKILPEIRRNA</sequence>
<accession>A0A6I8MCS0</accession>
<name>A0A6I8MCS0_9CORY</name>
<proteinExistence type="predicted"/>
<evidence type="ECO:0000313" key="4">
    <source>
        <dbReference type="Proteomes" id="UP001265983"/>
    </source>
</evidence>
<reference evidence="1 4" key="2">
    <citation type="submission" date="2023-03" db="EMBL/GenBank/DDBJ databases">
        <title>Whole genome sequence of the first Corynebacterium rouxii strains isolated in Brazil: a recent member of Corynebacterium diphtheriae complex.</title>
        <authorList>
            <person name="Vieira V."/>
            <person name="Ramos J.N."/>
            <person name="Araujo M.R.B."/>
            <person name="Baio P.V."/>
            <person name="Sant'Anna L.O."/>
            <person name="Veras J.F.C."/>
            <person name="Vieira E.M.D."/>
            <person name="Sousa M.A.B."/>
            <person name="Camargo C.H."/>
            <person name="Sacchi C.T."/>
            <person name="Campos K.R."/>
            <person name="Santos M.B.N."/>
            <person name="Bokermann S."/>
            <person name="Alvim L.B."/>
            <person name="Santos L.S."/>
            <person name="Mattos-Guaraldi A.L."/>
        </authorList>
    </citation>
    <scope>NUCLEOTIDE SEQUENCE [LARGE SCALE GENOMIC DNA]</scope>
    <source>
        <strain evidence="1 4">70862</strain>
    </source>
</reference>
<keyword evidence="4" id="KW-1185">Reference proteome</keyword>
<organism evidence="2 3">
    <name type="scientific">Corynebacterium rouxii</name>
    <dbReference type="NCBI Taxonomy" id="2719119"/>
    <lineage>
        <taxon>Bacteria</taxon>
        <taxon>Bacillati</taxon>
        <taxon>Actinomycetota</taxon>
        <taxon>Actinomycetes</taxon>
        <taxon>Mycobacteriales</taxon>
        <taxon>Corynebacteriaceae</taxon>
        <taxon>Corynebacterium</taxon>
    </lineage>
</organism>
<gene>
    <name evidence="2" type="ORF">FRC0190_00073</name>
    <name evidence="1" type="ORF">P8T80_00840</name>
</gene>
<dbReference type="EMBL" id="LR738855">
    <property type="protein sequence ID" value="VZH84026.1"/>
    <property type="molecule type" value="Genomic_DNA"/>
</dbReference>
<dbReference type="KEGG" id="crf:FRC0190_00073"/>
<protein>
    <submittedName>
        <fullName evidence="2">Uncharacterized protein</fullName>
    </submittedName>
</protein>
<dbReference type="Proteomes" id="UP001265983">
    <property type="component" value="Unassembled WGS sequence"/>
</dbReference>
<evidence type="ECO:0000313" key="3">
    <source>
        <dbReference type="Proteomes" id="UP000423525"/>
    </source>
</evidence>
<evidence type="ECO:0000313" key="2">
    <source>
        <dbReference type="EMBL" id="VZH84026.1"/>
    </source>
</evidence>
<dbReference type="Proteomes" id="UP000423525">
    <property type="component" value="Chromosome"/>
</dbReference>